<dbReference type="EMBL" id="GGEC01090893">
    <property type="protein sequence ID" value="MBX71377.1"/>
    <property type="molecule type" value="Transcribed_RNA"/>
</dbReference>
<organism evidence="2">
    <name type="scientific">Rhizophora mucronata</name>
    <name type="common">Asiatic mangrove</name>
    <dbReference type="NCBI Taxonomy" id="61149"/>
    <lineage>
        <taxon>Eukaryota</taxon>
        <taxon>Viridiplantae</taxon>
        <taxon>Streptophyta</taxon>
        <taxon>Embryophyta</taxon>
        <taxon>Tracheophyta</taxon>
        <taxon>Spermatophyta</taxon>
        <taxon>Magnoliopsida</taxon>
        <taxon>eudicotyledons</taxon>
        <taxon>Gunneridae</taxon>
        <taxon>Pentapetalae</taxon>
        <taxon>rosids</taxon>
        <taxon>fabids</taxon>
        <taxon>Malpighiales</taxon>
        <taxon>Rhizophoraceae</taxon>
        <taxon>Rhizophora</taxon>
    </lineage>
</organism>
<evidence type="ECO:0000256" key="1">
    <source>
        <dbReference type="SAM" id="SignalP"/>
    </source>
</evidence>
<dbReference type="AlphaFoldDB" id="A0A2P2QWP6"/>
<reference evidence="2" key="1">
    <citation type="submission" date="2018-02" db="EMBL/GenBank/DDBJ databases">
        <title>Rhizophora mucronata_Transcriptome.</title>
        <authorList>
            <person name="Meera S.P."/>
            <person name="Sreeshan A."/>
            <person name="Augustine A."/>
        </authorList>
    </citation>
    <scope>NUCLEOTIDE SEQUENCE</scope>
    <source>
        <tissue evidence="2">Leaf</tissue>
    </source>
</reference>
<feature type="chain" id="PRO_5015180769" evidence="1">
    <location>
        <begin position="17"/>
        <end position="52"/>
    </location>
</feature>
<protein>
    <submittedName>
        <fullName evidence="2">Uncharacterized protein</fullName>
    </submittedName>
</protein>
<accession>A0A2P2QWP6</accession>
<feature type="signal peptide" evidence="1">
    <location>
        <begin position="1"/>
        <end position="16"/>
    </location>
</feature>
<keyword evidence="1" id="KW-0732">Signal</keyword>
<name>A0A2P2QWP6_RHIMU</name>
<sequence length="52" mass="6099">MHIVFFFSWVLFSCFCVYWNLMIFNVCGCACEMCMACECSHDLLCETIVNLK</sequence>
<evidence type="ECO:0000313" key="2">
    <source>
        <dbReference type="EMBL" id="MBX71377.1"/>
    </source>
</evidence>
<proteinExistence type="predicted"/>